<dbReference type="Pfam" id="PF00672">
    <property type="entry name" value="HAMP"/>
    <property type="match status" value="1"/>
</dbReference>
<dbReference type="CDD" id="cd01949">
    <property type="entry name" value="GGDEF"/>
    <property type="match status" value="1"/>
</dbReference>
<dbReference type="Gene3D" id="3.30.70.270">
    <property type="match status" value="1"/>
</dbReference>
<feature type="domain" description="PAC" evidence="4">
    <location>
        <begin position="291"/>
        <end position="343"/>
    </location>
</feature>
<dbReference type="PANTHER" id="PTHR44757:SF2">
    <property type="entry name" value="BIOFILM ARCHITECTURE MAINTENANCE PROTEIN MBAA"/>
    <property type="match status" value="1"/>
</dbReference>
<dbReference type="SMART" id="SM00086">
    <property type="entry name" value="PAC"/>
    <property type="match status" value="1"/>
</dbReference>
<dbReference type="SMART" id="SM00304">
    <property type="entry name" value="HAMP"/>
    <property type="match status" value="1"/>
</dbReference>
<evidence type="ECO:0000313" key="9">
    <source>
        <dbReference type="Proteomes" id="UP000603602"/>
    </source>
</evidence>
<keyword evidence="2" id="KW-0812">Transmembrane</keyword>
<dbReference type="PROSITE" id="PS50112">
    <property type="entry name" value="PAS"/>
    <property type="match status" value="1"/>
</dbReference>
<dbReference type="InterPro" id="IPR000700">
    <property type="entry name" value="PAS-assoc_C"/>
</dbReference>
<dbReference type="NCBIfam" id="TIGR00254">
    <property type="entry name" value="GGDEF"/>
    <property type="match status" value="1"/>
</dbReference>
<evidence type="ECO:0000259" key="4">
    <source>
        <dbReference type="PROSITE" id="PS50113"/>
    </source>
</evidence>
<gene>
    <name evidence="8" type="ORF">IFO67_11325</name>
</gene>
<dbReference type="InterPro" id="IPR035965">
    <property type="entry name" value="PAS-like_dom_sf"/>
</dbReference>
<dbReference type="SUPFAM" id="SSF55785">
    <property type="entry name" value="PYP-like sensor domain (PAS domain)"/>
    <property type="match status" value="1"/>
</dbReference>
<evidence type="ECO:0000259" key="6">
    <source>
        <dbReference type="PROSITE" id="PS50885"/>
    </source>
</evidence>
<accession>A0ABR9BAZ1</accession>
<feature type="domain" description="PAS" evidence="3">
    <location>
        <begin position="215"/>
        <end position="287"/>
    </location>
</feature>
<dbReference type="Gene3D" id="3.20.20.450">
    <property type="entry name" value="EAL domain"/>
    <property type="match status" value="1"/>
</dbReference>
<dbReference type="PROSITE" id="PS50885">
    <property type="entry name" value="HAMP"/>
    <property type="match status" value="1"/>
</dbReference>
<dbReference type="SMART" id="SM00267">
    <property type="entry name" value="GGDEF"/>
    <property type="match status" value="1"/>
</dbReference>
<dbReference type="InterPro" id="IPR003660">
    <property type="entry name" value="HAMP_dom"/>
</dbReference>
<evidence type="ECO:0000313" key="8">
    <source>
        <dbReference type="EMBL" id="MBD8503475.1"/>
    </source>
</evidence>
<keyword evidence="9" id="KW-1185">Reference proteome</keyword>
<name>A0ABR9BAZ1_9RHOO</name>
<dbReference type="Proteomes" id="UP000603602">
    <property type="component" value="Unassembled WGS sequence"/>
</dbReference>
<comment type="caution">
    <text evidence="8">The sequence shown here is derived from an EMBL/GenBank/DDBJ whole genome shotgun (WGS) entry which is preliminary data.</text>
</comment>
<feature type="domain" description="GGDEF" evidence="7">
    <location>
        <begin position="376"/>
        <end position="509"/>
    </location>
</feature>
<dbReference type="SMART" id="SM00052">
    <property type="entry name" value="EAL"/>
    <property type="match status" value="1"/>
</dbReference>
<feature type="coiled-coil region" evidence="1">
    <location>
        <begin position="181"/>
        <end position="215"/>
    </location>
</feature>
<dbReference type="InterPro" id="IPR000160">
    <property type="entry name" value="GGDEF_dom"/>
</dbReference>
<dbReference type="InterPro" id="IPR001610">
    <property type="entry name" value="PAC"/>
</dbReference>
<feature type="transmembrane region" description="Helical" evidence="2">
    <location>
        <begin position="133"/>
        <end position="153"/>
    </location>
</feature>
<dbReference type="EMBL" id="JACYTO010000002">
    <property type="protein sequence ID" value="MBD8503475.1"/>
    <property type="molecule type" value="Genomic_DNA"/>
</dbReference>
<dbReference type="InterPro" id="IPR052155">
    <property type="entry name" value="Biofilm_reg_signaling"/>
</dbReference>
<dbReference type="PROSITE" id="PS50883">
    <property type="entry name" value="EAL"/>
    <property type="match status" value="1"/>
</dbReference>
<keyword evidence="2" id="KW-1133">Transmembrane helix</keyword>
<dbReference type="Gene3D" id="3.30.450.20">
    <property type="entry name" value="PAS domain"/>
    <property type="match status" value="1"/>
</dbReference>
<feature type="domain" description="EAL" evidence="5">
    <location>
        <begin position="518"/>
        <end position="771"/>
    </location>
</feature>
<dbReference type="CDD" id="cd06225">
    <property type="entry name" value="HAMP"/>
    <property type="match status" value="1"/>
</dbReference>
<sequence length="778" mass="85125">MDNAASASLDTLVTQNAVMLHTVAAAYGQHDDYVTLQDVLGELLADADEGLVYVRIGRPDGSLLVSAGLPTMQALPPPYTDADGRPQATPGDDLIHVRRPLLLDRNEVGFLQFGVSVSVLTAARRAILEQGGVIALAEIVLTFILLSAIGYLLTRKLGHLLAGSQALAEGQLHHRLPEDGLDELASLAQRFNLMAERLQARIGELEDTAARLHASEERYTLAMRGANDGIWDWDIVADTLYLSPRFSEIAGRDMSGLDITPADIPRYLHPDDAGRYQDQLREHLKGESAQLMLEHRIRLPDGSYRWVLTRGVALRDADGRAYRMAGSMADVHARRQAQQRLTHDALHDGLTGLPNRALFIEHLKSALGQRRRNDQHRFAVLTINLERFRLINDSFGHVAGDELLRRVAERIAQRLRGGDVAARIGGDQFAILLNGIQARTDAPRFAADLREQLARPAALAGHTVHPHVRIGVALSDDYRDDAEAILRDADNALHRARRSSDEAVTIFEAGMHTQTLHTLRLESDLRAALQAGALAVHYQPVVRLSDRRIASLEALVRWPHPEHGLLGPQSFVPLAETLGLIHDLGMQVLERCCADIVRWQADGGVVPVSVNLSARQLLVPDLPQQLLDTLARHGLPPGAIRVEVTESAAATPDSPAPATLARLQRAGIKILIDDFGTGYSALGYLHTIPCDTLKLDGSFVRTLAGDARLGAIVRRSIELAHDLGINVVAECIETEEQHTLLQAMGCDFGQGYLYARPLGADAMEALLHDIPPLEEDTR</sequence>
<dbReference type="InterPro" id="IPR029787">
    <property type="entry name" value="Nucleotide_cyclase"/>
</dbReference>
<dbReference type="InterPro" id="IPR013655">
    <property type="entry name" value="PAS_fold_3"/>
</dbReference>
<proteinExistence type="predicted"/>
<dbReference type="CDD" id="cd00130">
    <property type="entry name" value="PAS"/>
    <property type="match status" value="1"/>
</dbReference>
<reference evidence="9" key="1">
    <citation type="submission" date="2023-07" db="EMBL/GenBank/DDBJ databases">
        <title>Thauera sp. CAU 1555 isolated from sand of Yaerae Beach.</title>
        <authorList>
            <person name="Kim W."/>
        </authorList>
    </citation>
    <scope>NUCLEOTIDE SEQUENCE [LARGE SCALE GENOMIC DNA]</scope>
    <source>
        <strain evidence="9">CAU 1555</strain>
    </source>
</reference>
<dbReference type="PANTHER" id="PTHR44757">
    <property type="entry name" value="DIGUANYLATE CYCLASE DGCP"/>
    <property type="match status" value="1"/>
</dbReference>
<evidence type="ECO:0000256" key="2">
    <source>
        <dbReference type="SAM" id="Phobius"/>
    </source>
</evidence>
<dbReference type="SUPFAM" id="SSF141868">
    <property type="entry name" value="EAL domain-like"/>
    <property type="match status" value="1"/>
</dbReference>
<dbReference type="Pfam" id="PF00563">
    <property type="entry name" value="EAL"/>
    <property type="match status" value="1"/>
</dbReference>
<organism evidence="8 9">
    <name type="scientific">Thauera sedimentorum</name>
    <dbReference type="NCBI Taxonomy" id="2767595"/>
    <lineage>
        <taxon>Bacteria</taxon>
        <taxon>Pseudomonadati</taxon>
        <taxon>Pseudomonadota</taxon>
        <taxon>Betaproteobacteria</taxon>
        <taxon>Rhodocyclales</taxon>
        <taxon>Zoogloeaceae</taxon>
        <taxon>Thauera</taxon>
    </lineage>
</organism>
<dbReference type="Pfam" id="PF08447">
    <property type="entry name" value="PAS_3"/>
    <property type="match status" value="1"/>
</dbReference>
<feature type="domain" description="HAMP" evidence="6">
    <location>
        <begin position="151"/>
        <end position="203"/>
    </location>
</feature>
<dbReference type="SUPFAM" id="SSF55073">
    <property type="entry name" value="Nucleotide cyclase"/>
    <property type="match status" value="1"/>
</dbReference>
<evidence type="ECO:0000256" key="1">
    <source>
        <dbReference type="SAM" id="Coils"/>
    </source>
</evidence>
<dbReference type="InterPro" id="IPR000014">
    <property type="entry name" value="PAS"/>
</dbReference>
<evidence type="ECO:0000259" key="7">
    <source>
        <dbReference type="PROSITE" id="PS50887"/>
    </source>
</evidence>
<dbReference type="SUPFAM" id="SSF158472">
    <property type="entry name" value="HAMP domain-like"/>
    <property type="match status" value="1"/>
</dbReference>
<dbReference type="InterPro" id="IPR001633">
    <property type="entry name" value="EAL_dom"/>
</dbReference>
<dbReference type="CDD" id="cd01948">
    <property type="entry name" value="EAL"/>
    <property type="match status" value="1"/>
</dbReference>
<dbReference type="InterPro" id="IPR043128">
    <property type="entry name" value="Rev_trsase/Diguanyl_cyclase"/>
</dbReference>
<dbReference type="NCBIfam" id="TIGR00229">
    <property type="entry name" value="sensory_box"/>
    <property type="match status" value="1"/>
</dbReference>
<dbReference type="Gene3D" id="6.10.340.10">
    <property type="match status" value="1"/>
</dbReference>
<dbReference type="PROSITE" id="PS50113">
    <property type="entry name" value="PAC"/>
    <property type="match status" value="1"/>
</dbReference>
<protein>
    <submittedName>
        <fullName evidence="8">EAL domain-containing protein</fullName>
    </submittedName>
</protein>
<dbReference type="SMART" id="SM00091">
    <property type="entry name" value="PAS"/>
    <property type="match status" value="1"/>
</dbReference>
<evidence type="ECO:0000259" key="5">
    <source>
        <dbReference type="PROSITE" id="PS50883"/>
    </source>
</evidence>
<keyword evidence="1" id="KW-0175">Coiled coil</keyword>
<keyword evidence="2" id="KW-0472">Membrane</keyword>
<dbReference type="PROSITE" id="PS50887">
    <property type="entry name" value="GGDEF"/>
    <property type="match status" value="1"/>
</dbReference>
<dbReference type="Pfam" id="PF00990">
    <property type="entry name" value="GGDEF"/>
    <property type="match status" value="1"/>
</dbReference>
<evidence type="ECO:0000259" key="3">
    <source>
        <dbReference type="PROSITE" id="PS50112"/>
    </source>
</evidence>
<dbReference type="InterPro" id="IPR035919">
    <property type="entry name" value="EAL_sf"/>
</dbReference>